<name>A0ABQ9IMM6_9NEOP</name>
<comment type="caution">
    <text evidence="1">The sequence shown here is derived from an EMBL/GenBank/DDBJ whole genome shotgun (WGS) entry which is preliminary data.</text>
</comment>
<accession>A0ABQ9IMM6</accession>
<sequence>MRKYQCCLLPALTSSEQNYSQLEREVVAIILGYLYRMKFLLKTGHQSLKTISSPDKGIPTL</sequence>
<reference evidence="1 2" key="1">
    <citation type="submission" date="2023-02" db="EMBL/GenBank/DDBJ databases">
        <title>LHISI_Scaffold_Assembly.</title>
        <authorList>
            <person name="Stuart O.P."/>
            <person name="Cleave R."/>
            <person name="Magrath M.J.L."/>
            <person name="Mikheyev A.S."/>
        </authorList>
    </citation>
    <scope>NUCLEOTIDE SEQUENCE [LARGE SCALE GENOMIC DNA]</scope>
    <source>
        <strain evidence="1">Daus_M_001</strain>
        <tissue evidence="1">Leg muscle</tissue>
    </source>
</reference>
<dbReference type="Proteomes" id="UP001159363">
    <property type="component" value="Chromosome 1"/>
</dbReference>
<organism evidence="1 2">
    <name type="scientific">Dryococelus australis</name>
    <dbReference type="NCBI Taxonomy" id="614101"/>
    <lineage>
        <taxon>Eukaryota</taxon>
        <taxon>Metazoa</taxon>
        <taxon>Ecdysozoa</taxon>
        <taxon>Arthropoda</taxon>
        <taxon>Hexapoda</taxon>
        <taxon>Insecta</taxon>
        <taxon>Pterygota</taxon>
        <taxon>Neoptera</taxon>
        <taxon>Polyneoptera</taxon>
        <taxon>Phasmatodea</taxon>
        <taxon>Verophasmatodea</taxon>
        <taxon>Anareolatae</taxon>
        <taxon>Phasmatidae</taxon>
        <taxon>Eurycanthinae</taxon>
        <taxon>Dryococelus</taxon>
    </lineage>
</organism>
<keyword evidence="2" id="KW-1185">Reference proteome</keyword>
<evidence type="ECO:0000313" key="2">
    <source>
        <dbReference type="Proteomes" id="UP001159363"/>
    </source>
</evidence>
<gene>
    <name evidence="1" type="ORF">PR048_003306</name>
</gene>
<dbReference type="EMBL" id="JARBHB010000001">
    <property type="protein sequence ID" value="KAJ8897948.1"/>
    <property type="molecule type" value="Genomic_DNA"/>
</dbReference>
<evidence type="ECO:0000313" key="1">
    <source>
        <dbReference type="EMBL" id="KAJ8897948.1"/>
    </source>
</evidence>
<protein>
    <recommendedName>
        <fullName evidence="3">Reverse transcriptase RNase H-like domain-containing protein</fullName>
    </recommendedName>
</protein>
<evidence type="ECO:0008006" key="3">
    <source>
        <dbReference type="Google" id="ProtNLM"/>
    </source>
</evidence>
<proteinExistence type="predicted"/>